<dbReference type="InParanoid" id="A0A1Z5K3T3"/>
<keyword evidence="2" id="KW-1185">Reference proteome</keyword>
<evidence type="ECO:0000313" key="2">
    <source>
        <dbReference type="Proteomes" id="UP000198406"/>
    </source>
</evidence>
<protein>
    <recommendedName>
        <fullName evidence="3">SWIM-type domain-containing protein</fullName>
    </recommendedName>
</protein>
<proteinExistence type="predicted"/>
<dbReference type="EMBL" id="BDSP01000153">
    <property type="protein sequence ID" value="GAX20913.1"/>
    <property type="molecule type" value="Genomic_DNA"/>
</dbReference>
<evidence type="ECO:0000313" key="1">
    <source>
        <dbReference type="EMBL" id="GAX20913.1"/>
    </source>
</evidence>
<gene>
    <name evidence="1" type="ORF">FisN_1Lu437</name>
</gene>
<evidence type="ECO:0008006" key="3">
    <source>
        <dbReference type="Google" id="ProtNLM"/>
    </source>
</evidence>
<name>A0A1Z5K3T3_FISSO</name>
<comment type="caution">
    <text evidence="1">The sequence shown here is derived from an EMBL/GenBank/DDBJ whole genome shotgun (WGS) entry which is preliminary data.</text>
</comment>
<dbReference type="AlphaFoldDB" id="A0A1Z5K3T3"/>
<dbReference type="Proteomes" id="UP000198406">
    <property type="component" value="Unassembled WGS sequence"/>
</dbReference>
<organism evidence="1 2">
    <name type="scientific">Fistulifera solaris</name>
    <name type="common">Oleaginous diatom</name>
    <dbReference type="NCBI Taxonomy" id="1519565"/>
    <lineage>
        <taxon>Eukaryota</taxon>
        <taxon>Sar</taxon>
        <taxon>Stramenopiles</taxon>
        <taxon>Ochrophyta</taxon>
        <taxon>Bacillariophyta</taxon>
        <taxon>Bacillariophyceae</taxon>
        <taxon>Bacillariophycidae</taxon>
        <taxon>Naviculales</taxon>
        <taxon>Naviculaceae</taxon>
        <taxon>Fistulifera</taxon>
    </lineage>
</organism>
<sequence>MLLNAGYTFPINGNQFTRLKLYFRALLRQDDSLRLLLLPSYLRRYVELNNTASAVLQTDDMNCFYRAFVTIPDAAHVFKKLCIPALFIDGTFSKTHSYGGVLIPIVAADGSGGNIQIGIAWVPTESVEHFVFVLLSLRAAGIDIESIPIFTDRGHILGAAKVLLDRYNIKISIKYCLEHINRNLAHIFDLKASNPETATVRNLVGDMQNARSVGSFISACENIINLRPEDGVDIVRYLVEGIHPRHWCVFGNLASYPDSEWHEDYCTFYAGLIRRDSLSWNEFNTRHLKDEIPFGIKMPLYGFCRTNRVESACSWLAHHNIRSSPPAVAISMWLQVAKETIERYFEVVERTDGVSLLSVGARLFRDGKEKSSRCTKSRTYIYDNDFCASINSRQGATTTEHIVKVAQHNGQPVIKCCCFYSDMYAYPCAHVHCLLQHDYELVRRLCRNATESLSHSQYVRSLLNPSWAVPFV</sequence>
<accession>A0A1Z5K3T3</accession>
<reference evidence="1 2" key="1">
    <citation type="journal article" date="2015" name="Plant Cell">
        <title>Oil accumulation by the oleaginous diatom Fistulifera solaris as revealed by the genome and transcriptome.</title>
        <authorList>
            <person name="Tanaka T."/>
            <person name="Maeda Y."/>
            <person name="Veluchamy A."/>
            <person name="Tanaka M."/>
            <person name="Abida H."/>
            <person name="Marechal E."/>
            <person name="Bowler C."/>
            <person name="Muto M."/>
            <person name="Sunaga Y."/>
            <person name="Tanaka M."/>
            <person name="Yoshino T."/>
            <person name="Taniguchi T."/>
            <person name="Fukuda Y."/>
            <person name="Nemoto M."/>
            <person name="Matsumoto M."/>
            <person name="Wong P.S."/>
            <person name="Aburatani S."/>
            <person name="Fujibuchi W."/>
        </authorList>
    </citation>
    <scope>NUCLEOTIDE SEQUENCE [LARGE SCALE GENOMIC DNA]</scope>
    <source>
        <strain evidence="1 2">JPCC DA0580</strain>
    </source>
</reference>
<dbReference type="OrthoDB" id="165010at2759"/>